<keyword evidence="3" id="KW-1185">Reference proteome</keyword>
<feature type="transmembrane region" description="Helical" evidence="1">
    <location>
        <begin position="51"/>
        <end position="77"/>
    </location>
</feature>
<gene>
    <name evidence="2" type="ORF">FPZ12_044005</name>
</gene>
<proteinExistence type="predicted"/>
<reference evidence="2" key="1">
    <citation type="submission" date="2019-09" db="EMBL/GenBank/DDBJ databases">
        <authorList>
            <person name="Teo W.F.A."/>
            <person name="Duangmal K."/>
        </authorList>
    </citation>
    <scope>NUCLEOTIDE SEQUENCE [LARGE SCALE GENOMIC DNA]</scope>
    <source>
        <strain evidence="2">K81G1</strain>
    </source>
</reference>
<evidence type="ECO:0000313" key="3">
    <source>
        <dbReference type="Proteomes" id="UP000319769"/>
    </source>
</evidence>
<accession>A0A5N0UNM5</accession>
<evidence type="ECO:0000256" key="1">
    <source>
        <dbReference type="SAM" id="Phobius"/>
    </source>
</evidence>
<protein>
    <submittedName>
        <fullName evidence="2">Phage holin family protein</fullName>
    </submittedName>
</protein>
<evidence type="ECO:0000313" key="2">
    <source>
        <dbReference type="EMBL" id="KAA9149064.1"/>
    </source>
</evidence>
<dbReference type="EMBL" id="VMNW02000153">
    <property type="protein sequence ID" value="KAA9149064.1"/>
    <property type="molecule type" value="Genomic_DNA"/>
</dbReference>
<keyword evidence="1" id="KW-0472">Membrane</keyword>
<feature type="transmembrane region" description="Helical" evidence="1">
    <location>
        <begin position="83"/>
        <end position="103"/>
    </location>
</feature>
<dbReference type="Proteomes" id="UP000319769">
    <property type="component" value="Unassembled WGS sequence"/>
</dbReference>
<sequence>MTEQGSTAVEDRSIAQLVQDMSEQTRRLVRDEVQLAAAELKDKGKNAGVGAGLAGAAGVVALFGALAFVAAAILALALVVPGWAAALIVGGALMLVAGTAALIGRNKIRRAVPPVPEEAAAGVAEDVRAVREGSRHART</sequence>
<organism evidence="2 3">
    <name type="scientific">Amycolatopsis acidicola</name>
    <dbReference type="NCBI Taxonomy" id="2596893"/>
    <lineage>
        <taxon>Bacteria</taxon>
        <taxon>Bacillati</taxon>
        <taxon>Actinomycetota</taxon>
        <taxon>Actinomycetes</taxon>
        <taxon>Pseudonocardiales</taxon>
        <taxon>Pseudonocardiaceae</taxon>
        <taxon>Amycolatopsis</taxon>
    </lineage>
</organism>
<dbReference type="RefSeq" id="WP_144760025.1">
    <property type="nucleotide sequence ID" value="NZ_VMNW02000153.1"/>
</dbReference>
<keyword evidence="1" id="KW-1133">Transmembrane helix</keyword>
<dbReference type="Pfam" id="PF07332">
    <property type="entry name" value="Phage_holin_3_6"/>
    <property type="match status" value="1"/>
</dbReference>
<comment type="caution">
    <text evidence="2">The sequence shown here is derived from an EMBL/GenBank/DDBJ whole genome shotgun (WGS) entry which is preliminary data.</text>
</comment>
<name>A0A5N0UNM5_9PSEU</name>
<dbReference type="AlphaFoldDB" id="A0A5N0UNM5"/>
<keyword evidence="1" id="KW-0812">Transmembrane</keyword>
<dbReference type="OrthoDB" id="4870234at2"/>
<dbReference type="InterPro" id="IPR009937">
    <property type="entry name" value="Phage_holin_3_6"/>
</dbReference>